<comment type="caution">
    <text evidence="1">The sequence shown here is derived from an EMBL/GenBank/DDBJ whole genome shotgun (WGS) entry which is preliminary data.</text>
</comment>
<evidence type="ECO:0000313" key="1">
    <source>
        <dbReference type="EMBL" id="GHH81529.1"/>
    </source>
</evidence>
<dbReference type="AlphaFoldDB" id="A0A919GBR8"/>
<reference evidence="1" key="1">
    <citation type="journal article" date="2014" name="Int. J. Syst. Evol. Microbiol.">
        <title>Complete genome sequence of Corynebacterium casei LMG S-19264T (=DSM 44701T), isolated from a smear-ripened cheese.</title>
        <authorList>
            <consortium name="US DOE Joint Genome Institute (JGI-PGF)"/>
            <person name="Walter F."/>
            <person name="Albersmeier A."/>
            <person name="Kalinowski J."/>
            <person name="Ruckert C."/>
        </authorList>
    </citation>
    <scope>NUCLEOTIDE SEQUENCE</scope>
    <source>
        <strain evidence="1">JCM 4646</strain>
    </source>
</reference>
<evidence type="ECO:0000313" key="2">
    <source>
        <dbReference type="Proteomes" id="UP000617734"/>
    </source>
</evidence>
<gene>
    <name evidence="1" type="ORF">GCM10018781_64360</name>
</gene>
<dbReference type="EMBL" id="BNBO01000053">
    <property type="protein sequence ID" value="GHH81529.1"/>
    <property type="molecule type" value="Genomic_DNA"/>
</dbReference>
<reference evidence="1" key="2">
    <citation type="submission" date="2020-09" db="EMBL/GenBank/DDBJ databases">
        <authorList>
            <person name="Sun Q."/>
            <person name="Ohkuma M."/>
        </authorList>
    </citation>
    <scope>NUCLEOTIDE SEQUENCE</scope>
    <source>
        <strain evidence="1">JCM 4646</strain>
    </source>
</reference>
<sequence>MKPAQLAQDLEVLDEWLVVLDDGKRAIRAVLERSYRRLLVPTPSCSGCSP</sequence>
<organism evidence="1 2">
    <name type="scientific">Kitasatospora indigofera</name>
    <dbReference type="NCBI Taxonomy" id="67307"/>
    <lineage>
        <taxon>Bacteria</taxon>
        <taxon>Bacillati</taxon>
        <taxon>Actinomycetota</taxon>
        <taxon>Actinomycetes</taxon>
        <taxon>Kitasatosporales</taxon>
        <taxon>Streptomycetaceae</taxon>
        <taxon>Kitasatospora</taxon>
    </lineage>
</organism>
<accession>A0A919GBR8</accession>
<protein>
    <submittedName>
        <fullName evidence="1">Uncharacterized protein</fullName>
    </submittedName>
</protein>
<dbReference type="Proteomes" id="UP000617734">
    <property type="component" value="Unassembled WGS sequence"/>
</dbReference>
<name>A0A919GBR8_9ACTN</name>
<keyword evidence="2" id="KW-1185">Reference proteome</keyword>
<proteinExistence type="predicted"/>